<evidence type="ECO:0000313" key="27">
    <source>
        <dbReference type="EMBL" id="KAG2199822.1"/>
    </source>
</evidence>
<keyword evidence="12 20" id="KW-0239">DNA-directed DNA polymerase</keyword>
<evidence type="ECO:0000256" key="17">
    <source>
        <dbReference type="ARBA" id="ARBA00023242"/>
    </source>
</evidence>
<dbReference type="Pfam" id="PF24065">
    <property type="entry name" value="REV3_N"/>
    <property type="match status" value="1"/>
</dbReference>
<dbReference type="InterPro" id="IPR043502">
    <property type="entry name" value="DNA/RNA_pol_sf"/>
</dbReference>
<evidence type="ECO:0000256" key="18">
    <source>
        <dbReference type="ARBA" id="ARBA00049244"/>
    </source>
</evidence>
<keyword evidence="6 20" id="KW-0548">Nucleotidyltransferase</keyword>
<evidence type="ECO:0000259" key="23">
    <source>
        <dbReference type="Pfam" id="PF03104"/>
    </source>
</evidence>
<feature type="region of interest" description="Disordered" evidence="21">
    <location>
        <begin position="282"/>
        <end position="303"/>
    </location>
</feature>
<dbReference type="InterPro" id="IPR025687">
    <property type="entry name" value="Znf-C4pol"/>
</dbReference>
<dbReference type="GO" id="GO:0042276">
    <property type="term" value="P:error-prone translesion synthesis"/>
    <property type="evidence" value="ECO:0007669"/>
    <property type="project" value="TreeGrafter"/>
</dbReference>
<dbReference type="InterPro" id="IPR017964">
    <property type="entry name" value="DNA-dir_DNA_pol_B_CS"/>
</dbReference>
<dbReference type="PRINTS" id="PR00106">
    <property type="entry name" value="DNAPOLB"/>
</dbReference>
<feature type="region of interest" description="Disordered" evidence="21">
    <location>
        <begin position="350"/>
        <end position="371"/>
    </location>
</feature>
<keyword evidence="8 20" id="KW-0479">Metal-binding</keyword>
<keyword evidence="28" id="KW-1185">Reference proteome</keyword>
<feature type="domain" description="DNA polymerase zeta catalytic subunit N-terminal" evidence="26">
    <location>
        <begin position="3"/>
        <end position="55"/>
    </location>
</feature>
<evidence type="ECO:0000256" key="7">
    <source>
        <dbReference type="ARBA" id="ARBA00022705"/>
    </source>
</evidence>
<dbReference type="FunFam" id="1.10.132.60:FF:000007">
    <property type="entry name" value="DNA polymerase"/>
    <property type="match status" value="1"/>
</dbReference>
<comment type="similarity">
    <text evidence="3 20">Belongs to the DNA polymerase type-B family.</text>
</comment>
<dbReference type="GO" id="GO:0000724">
    <property type="term" value="P:double-strand break repair via homologous recombination"/>
    <property type="evidence" value="ECO:0007669"/>
    <property type="project" value="TreeGrafter"/>
</dbReference>
<evidence type="ECO:0000313" key="28">
    <source>
        <dbReference type="Proteomes" id="UP000603453"/>
    </source>
</evidence>
<evidence type="ECO:0000256" key="14">
    <source>
        <dbReference type="ARBA" id="ARBA00023014"/>
    </source>
</evidence>
<dbReference type="Pfam" id="PF03104">
    <property type="entry name" value="DNA_pol_B_exo1"/>
    <property type="match status" value="1"/>
</dbReference>
<dbReference type="Gene3D" id="1.10.287.690">
    <property type="entry name" value="Helix hairpin bin"/>
    <property type="match status" value="1"/>
</dbReference>
<dbReference type="Gene3D" id="3.30.420.10">
    <property type="entry name" value="Ribonuclease H-like superfamily/Ribonuclease H"/>
    <property type="match status" value="1"/>
</dbReference>
<evidence type="ECO:0000256" key="3">
    <source>
        <dbReference type="ARBA" id="ARBA00005755"/>
    </source>
</evidence>
<dbReference type="Pfam" id="PF00136">
    <property type="entry name" value="DNA_pol_B"/>
    <property type="match status" value="1"/>
</dbReference>
<dbReference type="Gene3D" id="3.90.1600.10">
    <property type="entry name" value="Palm domain of DNA polymerase"/>
    <property type="match status" value="1"/>
</dbReference>
<keyword evidence="4 20" id="KW-0004">4Fe-4S</keyword>
<dbReference type="InterPro" id="IPR056447">
    <property type="entry name" value="REV3_N"/>
</dbReference>
<dbReference type="FunFam" id="1.10.287.690:FF:000002">
    <property type="entry name" value="DNA polymerase zeta"/>
    <property type="match status" value="1"/>
</dbReference>
<name>A0A8H7UZF4_9FUNG</name>
<reference evidence="27" key="1">
    <citation type="submission" date="2020-12" db="EMBL/GenBank/DDBJ databases">
        <title>Metabolic potential, ecology and presence of endohyphal bacteria is reflected in genomic diversity of Mucoromycotina.</title>
        <authorList>
            <person name="Muszewska A."/>
            <person name="Okrasinska A."/>
            <person name="Steczkiewicz K."/>
            <person name="Drgas O."/>
            <person name="Orlowska M."/>
            <person name="Perlinska-Lenart U."/>
            <person name="Aleksandrzak-Piekarczyk T."/>
            <person name="Szatraj K."/>
            <person name="Zielenkiewicz U."/>
            <person name="Pilsyk S."/>
            <person name="Malc E."/>
            <person name="Mieczkowski P."/>
            <person name="Kruszewska J.S."/>
            <person name="Biernat P."/>
            <person name="Pawlowska J."/>
        </authorList>
    </citation>
    <scope>NUCLEOTIDE SEQUENCE</scope>
    <source>
        <strain evidence="27">WA0000017839</strain>
    </source>
</reference>
<dbReference type="EC" id="2.7.7.7" evidence="20"/>
<sequence length="1660" mass="190266">MTISVRIVNMDYCMSATGPLDRVSTPFSPTPLSKVPTVRIFGSTLSGQKICLHIHQVYPYFFVPYTIPPHCSTQEDIQKEIFQFGINLNEAMNLAQPHGEKNHHIMALVLTKGVPFYGYHVGHQTFLKIYLVNPAQKQTMVDVLMSGALMGTPFQPHEAHINFELQFLMDYNLFGMDWIHLDDVEEIYQFRLPLVNYPRAFDVKDAPLYTADTVDKQHTNTTPRESYSELELDITSTAILNRLDLVERDIHTQLHEPEVAKDKLVTSLQVIWQDELKRRKARDMGDPTIPPVSQTEPREPHVPWLAEPGLRKNMEKMMSNHHVREQDNSPLLDQVLTVFQAVEALHPVKQVAPSSSPQRTPINSQQGEYNVSATPTRYRDWNISSQLDPSIIQSFIRDPSFRQEEDDDEDEEDINKQVDAHLDEDEDDYFSQTDPLKNSVLAQWIEAQEDQFQYQPRQLNFENTSEPSPPSPPPPAASAVAKKRDIVDMEDMPFSISSLPPVPGPPGLNKKKRRRRIISQVDGPNDTHEPKKILSSADEWDLQRQRLKNMRRGMKNTTPVPKSKTIPTEKQKEENKARIEYIKKRCRKVEERFGKKPVKENLENKEKNTVPIVNKEEIVIQEEISVVNEKGTHEEETTVHTVKAVQKELSMDTLPSIPSDDTNLPEMSTALVHEQHDPFSPLIEPTVSSPTQFEFIYQPSPPEIHVPTTVVYREPFYSKPSDAPSYPTVFAGKEFKLPTTDTLKEFQSTFRASLDKKIGLEHTRIKQWTPAMDPPSYEHVAQWKQKTRVNSQLDEPTKDNTFDFKLSATKPNIEIRVDNDFIDYLSLEIHVNTRGTLLPDPQQDVVQVIFWCLQTKDRCFPYNGYSGYHVGIIALKSFDISKVGLSNTRAMIDYADTEEDMFSFLINRVRHFDPDMLVGYEVQNASWGYLVERGVELGIHLLDELSRIAMSTDSIKKSQWGYQKTSVYKVCGRHLLNIWRLMKGEITLTSYTFENVAYHLLHDRVPHYSHETLTTWYTKGPAVLKYRLFKYYLKRVQMNLDILDASQVITRTCESARIFGVDFYSVLSRGSQYKVESIMFRIAKPENFIFVTPSRKQVASQRSLECLPLVMEPISQFYSSPMVVLDFQSLYPSIIIAYNYCYSTCLGRVRDLQESSRFGIQSQFDLQEGLLETFKDSINISPNGIMFVKPEIRKSLLSKMLAELLDTRVMIKRAMKDYQHDSGLLRMLDAKQLTLKLLANVTYGYTSASFSGRMPSVEIADSIVSTGRETLERTIKLINATEKWGARVVYGDTDSVFVYFPGKTKEEAFQLGHDIADTVTKLNPAPMKLKFEKVYHPAVLLAKKRYVGFKYEHPTDVEPVFEAKGIETVRRDGTAATQKILESCLKILFRTQDMSELKAYLYTQWTKILSNRVLLQEFIISKEVRMGTYSDRGGPSGAQIAQAGMDVDTRAEPQYGERVPYVVVSRGPKARLKDKVVRPEQVLADNTYILDAEYYIRKQIIPPLSRVFNLMGVDIESWYDSMPRTQKAEAMALAAKDQPEKKISRIDQYYASSHCIVCRQITTDGAICQACRDKPYETIYQLSTREQQAQDRYRKILAICQDCSGLSPLDAMSVVEKEEGAYADIPCNSLDCPTFFERCKAKQDVKATSNYHVLLESIYD</sequence>
<keyword evidence="10 20" id="KW-0863">Zinc-finger</keyword>
<comment type="subcellular location">
    <subcellularLocation>
        <location evidence="2 20">Nucleus</location>
    </subcellularLocation>
</comment>
<evidence type="ECO:0000256" key="20">
    <source>
        <dbReference type="RuleBase" id="RU000442"/>
    </source>
</evidence>
<dbReference type="SMART" id="SM00486">
    <property type="entry name" value="POLBc"/>
    <property type="match status" value="1"/>
</dbReference>
<keyword evidence="14 20" id="KW-0411">Iron-sulfur</keyword>
<comment type="catalytic activity">
    <reaction evidence="18 20">
        <text>DNA(n) + a 2'-deoxyribonucleoside 5'-triphosphate = DNA(n+1) + diphosphate</text>
        <dbReference type="Rhea" id="RHEA:22508"/>
        <dbReference type="Rhea" id="RHEA-COMP:17339"/>
        <dbReference type="Rhea" id="RHEA-COMP:17340"/>
        <dbReference type="ChEBI" id="CHEBI:33019"/>
        <dbReference type="ChEBI" id="CHEBI:61560"/>
        <dbReference type="ChEBI" id="CHEBI:173112"/>
        <dbReference type="EC" id="2.7.7.7"/>
    </reaction>
</comment>
<feature type="domain" description="C4-type zinc-finger of DNA polymerase delta" evidence="24">
    <location>
        <begin position="1555"/>
        <end position="1638"/>
    </location>
</feature>
<dbReference type="SUPFAM" id="SSF53098">
    <property type="entry name" value="Ribonuclease H-like"/>
    <property type="match status" value="1"/>
</dbReference>
<dbReference type="GO" id="GO:0003887">
    <property type="term" value="F:DNA-directed DNA polymerase activity"/>
    <property type="evidence" value="ECO:0007669"/>
    <property type="project" value="UniProtKB-KW"/>
</dbReference>
<evidence type="ECO:0000256" key="16">
    <source>
        <dbReference type="ARBA" id="ARBA00023204"/>
    </source>
</evidence>
<evidence type="ECO:0000256" key="2">
    <source>
        <dbReference type="ARBA" id="ARBA00004123"/>
    </source>
</evidence>
<feature type="region of interest" description="Disordered" evidence="21">
    <location>
        <begin position="460"/>
        <end position="533"/>
    </location>
</feature>
<dbReference type="InterPro" id="IPR042087">
    <property type="entry name" value="DNA_pol_B_thumb"/>
</dbReference>
<evidence type="ECO:0000256" key="8">
    <source>
        <dbReference type="ARBA" id="ARBA00022723"/>
    </source>
</evidence>
<feature type="domain" description="DNA-directed DNA polymerase family B exonuclease" evidence="23">
    <location>
        <begin position="796"/>
        <end position="996"/>
    </location>
</feature>
<evidence type="ECO:0000256" key="1">
    <source>
        <dbReference type="ARBA" id="ARBA00001966"/>
    </source>
</evidence>
<dbReference type="Gene3D" id="1.10.132.60">
    <property type="entry name" value="DNA polymerase family B, C-terminal domain"/>
    <property type="match status" value="1"/>
</dbReference>
<dbReference type="InterPro" id="IPR030559">
    <property type="entry name" value="PolZ_Rev3"/>
</dbReference>
<gene>
    <name evidence="27" type="ORF">INT47_009435</name>
</gene>
<dbReference type="Pfam" id="PF14260">
    <property type="entry name" value="zf-C4pol"/>
    <property type="match status" value="1"/>
</dbReference>
<dbReference type="EMBL" id="JAEPRD010000091">
    <property type="protein sequence ID" value="KAG2199822.1"/>
    <property type="molecule type" value="Genomic_DNA"/>
</dbReference>
<dbReference type="InterPro" id="IPR023211">
    <property type="entry name" value="DNA_pol_palm_dom_sf"/>
</dbReference>
<dbReference type="InterPro" id="IPR006133">
    <property type="entry name" value="DNA-dir_DNA_pol_B_exonuc"/>
</dbReference>
<feature type="domain" description="DNA-directed DNA polymerase family B multifunctional" evidence="22">
    <location>
        <begin position="1063"/>
        <end position="1509"/>
    </location>
</feature>
<dbReference type="Proteomes" id="UP000603453">
    <property type="component" value="Unassembled WGS sequence"/>
</dbReference>
<comment type="cofactor">
    <cofactor evidence="1 20">
        <name>[4Fe-4S] cluster</name>
        <dbReference type="ChEBI" id="CHEBI:49883"/>
    </cofactor>
</comment>
<keyword evidence="17 20" id="KW-0539">Nucleus</keyword>
<dbReference type="InterPro" id="IPR006172">
    <property type="entry name" value="DNA-dir_DNA_pol_B"/>
</dbReference>
<evidence type="ECO:0000256" key="11">
    <source>
        <dbReference type="ARBA" id="ARBA00022833"/>
    </source>
</evidence>
<evidence type="ECO:0000256" key="10">
    <source>
        <dbReference type="ARBA" id="ARBA00022771"/>
    </source>
</evidence>
<dbReference type="SUPFAM" id="SSF56672">
    <property type="entry name" value="DNA/RNA polymerases"/>
    <property type="match status" value="1"/>
</dbReference>
<organism evidence="27 28">
    <name type="scientific">Mucor saturninus</name>
    <dbReference type="NCBI Taxonomy" id="64648"/>
    <lineage>
        <taxon>Eukaryota</taxon>
        <taxon>Fungi</taxon>
        <taxon>Fungi incertae sedis</taxon>
        <taxon>Mucoromycota</taxon>
        <taxon>Mucoromycotina</taxon>
        <taxon>Mucoromycetes</taxon>
        <taxon>Mucorales</taxon>
        <taxon>Mucorineae</taxon>
        <taxon>Mucoraceae</taxon>
        <taxon>Mucor</taxon>
    </lineage>
</organism>
<evidence type="ECO:0000256" key="12">
    <source>
        <dbReference type="ARBA" id="ARBA00022932"/>
    </source>
</evidence>
<dbReference type="InterPro" id="IPR006134">
    <property type="entry name" value="DNA-dir_DNA_pol_B_multi_dom"/>
</dbReference>
<dbReference type="PANTHER" id="PTHR45812">
    <property type="entry name" value="DNA POLYMERASE ZETA CATALYTIC SUBUNIT"/>
    <property type="match status" value="1"/>
</dbReference>
<feature type="compositionally biased region" description="Pro residues" evidence="21">
    <location>
        <begin position="467"/>
        <end position="476"/>
    </location>
</feature>
<dbReference type="FunFam" id="3.30.420.10:FF:000024">
    <property type="entry name" value="DNA polymerase zeta catalytic subunit"/>
    <property type="match status" value="1"/>
</dbReference>
<evidence type="ECO:0000256" key="19">
    <source>
        <dbReference type="ARBA" id="ARBA00066055"/>
    </source>
</evidence>
<dbReference type="CDD" id="cd05534">
    <property type="entry name" value="POLBc_zeta"/>
    <property type="match status" value="1"/>
</dbReference>
<evidence type="ECO:0000256" key="15">
    <source>
        <dbReference type="ARBA" id="ARBA00023125"/>
    </source>
</evidence>
<feature type="compositionally biased region" description="Polar residues" evidence="21">
    <location>
        <begin position="352"/>
        <end position="371"/>
    </location>
</feature>
<comment type="subunit">
    <text evidence="19">Forms DNA polymerase zeta with REV7.</text>
</comment>
<evidence type="ECO:0000259" key="24">
    <source>
        <dbReference type="Pfam" id="PF14260"/>
    </source>
</evidence>
<keyword evidence="16" id="KW-0234">DNA repair</keyword>
<keyword evidence="11 20" id="KW-0862">Zinc</keyword>
<dbReference type="Pfam" id="PF24055">
    <property type="entry name" value="POL3_N"/>
    <property type="match status" value="1"/>
</dbReference>
<keyword evidence="13 20" id="KW-0408">Iron</keyword>
<dbReference type="PROSITE" id="PS00116">
    <property type="entry name" value="DNA_POLYMERASE_B"/>
    <property type="match status" value="1"/>
</dbReference>
<dbReference type="CDD" id="cd05778">
    <property type="entry name" value="DNA_polB_zeta_exo"/>
    <property type="match status" value="1"/>
</dbReference>
<evidence type="ECO:0000256" key="5">
    <source>
        <dbReference type="ARBA" id="ARBA00022679"/>
    </source>
</evidence>
<dbReference type="GO" id="GO:0051539">
    <property type="term" value="F:4 iron, 4 sulfur cluster binding"/>
    <property type="evidence" value="ECO:0007669"/>
    <property type="project" value="UniProtKB-KW"/>
</dbReference>
<keyword evidence="9" id="KW-0227">DNA damage</keyword>
<dbReference type="PANTHER" id="PTHR45812:SF1">
    <property type="entry name" value="DNA POLYMERASE ZETA CATALYTIC SUBUNIT"/>
    <property type="match status" value="1"/>
</dbReference>
<keyword evidence="15 20" id="KW-0238">DNA-binding</keyword>
<dbReference type="GO" id="GO:0008270">
    <property type="term" value="F:zinc ion binding"/>
    <property type="evidence" value="ECO:0007669"/>
    <property type="project" value="UniProtKB-KW"/>
</dbReference>
<dbReference type="InterPro" id="IPR012337">
    <property type="entry name" value="RNaseH-like_sf"/>
</dbReference>
<keyword evidence="5 20" id="KW-0808">Transferase</keyword>
<evidence type="ECO:0000256" key="21">
    <source>
        <dbReference type="SAM" id="MobiDB-lite"/>
    </source>
</evidence>
<proteinExistence type="inferred from homology"/>
<evidence type="ECO:0000256" key="9">
    <source>
        <dbReference type="ARBA" id="ARBA00022763"/>
    </source>
</evidence>
<evidence type="ECO:0000256" key="6">
    <source>
        <dbReference type="ARBA" id="ARBA00022695"/>
    </source>
</evidence>
<keyword evidence="7 20" id="KW-0235">DNA replication</keyword>
<comment type="caution">
    <text evidence="27">The sequence shown here is derived from an EMBL/GenBank/DDBJ whole genome shotgun (WGS) entry which is preliminary data.</text>
</comment>
<dbReference type="GO" id="GO:0006260">
    <property type="term" value="P:DNA replication"/>
    <property type="evidence" value="ECO:0007669"/>
    <property type="project" value="UniProtKB-KW"/>
</dbReference>
<dbReference type="Gene3D" id="3.30.342.10">
    <property type="entry name" value="DNA Polymerase, chain B, domain 1"/>
    <property type="match status" value="1"/>
</dbReference>
<protein>
    <recommendedName>
        <fullName evidence="20">DNA polymerase</fullName>
        <ecNumber evidence="20">2.7.7.7</ecNumber>
    </recommendedName>
</protein>
<accession>A0A8H7UZF4</accession>
<dbReference type="InterPro" id="IPR036397">
    <property type="entry name" value="RNaseH_sf"/>
</dbReference>
<feature type="domain" description="DNA polymerase delta/zeta catalytic subunit N-terminal" evidence="25">
    <location>
        <begin position="56"/>
        <end position="136"/>
    </location>
</feature>
<dbReference type="GO" id="GO:0000166">
    <property type="term" value="F:nucleotide binding"/>
    <property type="evidence" value="ECO:0007669"/>
    <property type="project" value="InterPro"/>
</dbReference>
<dbReference type="InterPro" id="IPR056435">
    <property type="entry name" value="DPOD/Z_N"/>
</dbReference>
<dbReference type="GO" id="GO:0003677">
    <property type="term" value="F:DNA binding"/>
    <property type="evidence" value="ECO:0007669"/>
    <property type="project" value="UniProtKB-KW"/>
</dbReference>
<dbReference type="GO" id="GO:0016035">
    <property type="term" value="C:zeta DNA polymerase complex"/>
    <property type="evidence" value="ECO:0007669"/>
    <property type="project" value="InterPro"/>
</dbReference>
<evidence type="ECO:0000256" key="13">
    <source>
        <dbReference type="ARBA" id="ARBA00023004"/>
    </source>
</evidence>
<feature type="region of interest" description="Disordered" evidence="21">
    <location>
        <begin position="554"/>
        <end position="574"/>
    </location>
</feature>
<evidence type="ECO:0000259" key="25">
    <source>
        <dbReference type="Pfam" id="PF24055"/>
    </source>
</evidence>
<evidence type="ECO:0000256" key="4">
    <source>
        <dbReference type="ARBA" id="ARBA00022485"/>
    </source>
</evidence>
<feature type="compositionally biased region" description="Polar residues" evidence="21">
    <location>
        <begin position="555"/>
        <end position="566"/>
    </location>
</feature>
<evidence type="ECO:0000259" key="22">
    <source>
        <dbReference type="Pfam" id="PF00136"/>
    </source>
</evidence>
<evidence type="ECO:0000259" key="26">
    <source>
        <dbReference type="Pfam" id="PF24065"/>
    </source>
</evidence>
<dbReference type="OrthoDB" id="2414538at2759"/>
<dbReference type="GO" id="GO:0005634">
    <property type="term" value="C:nucleus"/>
    <property type="evidence" value="ECO:0007669"/>
    <property type="project" value="UniProtKB-SubCell"/>
</dbReference>